<dbReference type="AlphaFoldDB" id="A0A101S4R9"/>
<evidence type="ECO:0000256" key="5">
    <source>
        <dbReference type="SAM" id="Phobius"/>
    </source>
</evidence>
<evidence type="ECO:0000256" key="2">
    <source>
        <dbReference type="ARBA" id="ARBA00022692"/>
    </source>
</evidence>
<evidence type="ECO:0000256" key="4">
    <source>
        <dbReference type="ARBA" id="ARBA00023136"/>
    </source>
</evidence>
<feature type="transmembrane region" description="Helical" evidence="5">
    <location>
        <begin position="43"/>
        <end position="62"/>
    </location>
</feature>
<dbReference type="EMBL" id="LMWU01000022">
    <property type="protein sequence ID" value="KUN67223.1"/>
    <property type="molecule type" value="Genomic_DNA"/>
</dbReference>
<keyword evidence="2 5" id="KW-0812">Transmembrane</keyword>
<sequence length="116" mass="11781">MFLAYAIVAVVLSLLLVFSAVPDITRDPKITEGLKALGVPDSWFLPLGLVKIAGALGLLAGIAYRPLGIAAATGVVLYFLGAVMTHVRGGDKKGSATPAAIMLLAVAPLVLGVATV</sequence>
<keyword evidence="4 5" id="KW-0472">Membrane</keyword>
<dbReference type="Pfam" id="PF13564">
    <property type="entry name" value="DoxX_2"/>
    <property type="match status" value="1"/>
</dbReference>
<comment type="subcellular location">
    <subcellularLocation>
        <location evidence="1">Membrane</location>
        <topology evidence="1">Multi-pass membrane protein</topology>
    </subcellularLocation>
</comment>
<keyword evidence="3 5" id="KW-1133">Transmembrane helix</keyword>
<dbReference type="InterPro" id="IPR032808">
    <property type="entry name" value="DoxX"/>
</dbReference>
<evidence type="ECO:0000313" key="7">
    <source>
        <dbReference type="Proteomes" id="UP000053669"/>
    </source>
</evidence>
<dbReference type="STRING" id="58343.AQJ46_23275"/>
<comment type="caution">
    <text evidence="6">The sequence shown here is derived from an EMBL/GenBank/DDBJ whole genome shotgun (WGS) entry which is preliminary data.</text>
</comment>
<dbReference type="GO" id="GO:0016020">
    <property type="term" value="C:membrane"/>
    <property type="evidence" value="ECO:0007669"/>
    <property type="project" value="UniProtKB-SubCell"/>
</dbReference>
<reference evidence="6 7" key="1">
    <citation type="submission" date="2015-10" db="EMBL/GenBank/DDBJ databases">
        <title>Draft genome sequence of Streptomyces canus DSM 40017, type strain for the species Streptomyces canus.</title>
        <authorList>
            <person name="Ruckert C."/>
            <person name="Winkler A."/>
            <person name="Kalinowski J."/>
            <person name="Kampfer P."/>
            <person name="Glaeser S."/>
        </authorList>
    </citation>
    <scope>NUCLEOTIDE SEQUENCE [LARGE SCALE GENOMIC DNA]</scope>
    <source>
        <strain evidence="6 7">DSM 40017</strain>
    </source>
</reference>
<gene>
    <name evidence="6" type="ORF">AQJ46_23275</name>
</gene>
<accession>A0A101S4R9</accession>
<evidence type="ECO:0000256" key="1">
    <source>
        <dbReference type="ARBA" id="ARBA00004141"/>
    </source>
</evidence>
<evidence type="ECO:0008006" key="8">
    <source>
        <dbReference type="Google" id="ProtNLM"/>
    </source>
</evidence>
<name>A0A101S4R9_9ACTN</name>
<feature type="transmembrane region" description="Helical" evidence="5">
    <location>
        <begin position="95"/>
        <end position="114"/>
    </location>
</feature>
<protein>
    <recommendedName>
        <fullName evidence="8">DoxX family protein</fullName>
    </recommendedName>
</protein>
<feature type="transmembrane region" description="Helical" evidence="5">
    <location>
        <begin position="69"/>
        <end position="89"/>
    </location>
</feature>
<organism evidence="6 7">
    <name type="scientific">Streptomyces canus</name>
    <dbReference type="NCBI Taxonomy" id="58343"/>
    <lineage>
        <taxon>Bacteria</taxon>
        <taxon>Bacillati</taxon>
        <taxon>Actinomycetota</taxon>
        <taxon>Actinomycetes</taxon>
        <taxon>Kitasatosporales</taxon>
        <taxon>Streptomycetaceae</taxon>
        <taxon>Streptomyces</taxon>
        <taxon>Streptomyces aurantiacus group</taxon>
    </lineage>
</organism>
<evidence type="ECO:0000313" key="6">
    <source>
        <dbReference type="EMBL" id="KUN67223.1"/>
    </source>
</evidence>
<dbReference type="RefSeq" id="WP_059207442.1">
    <property type="nucleotide sequence ID" value="NZ_JBEXNU010000021.1"/>
</dbReference>
<proteinExistence type="predicted"/>
<dbReference type="Proteomes" id="UP000053669">
    <property type="component" value="Unassembled WGS sequence"/>
</dbReference>
<evidence type="ECO:0000256" key="3">
    <source>
        <dbReference type="ARBA" id="ARBA00022989"/>
    </source>
</evidence>